<proteinExistence type="predicted"/>
<organism evidence="12 13">
    <name type="scientific">Nonomuraea zeae</name>
    <dbReference type="NCBI Taxonomy" id="1642303"/>
    <lineage>
        <taxon>Bacteria</taxon>
        <taxon>Bacillati</taxon>
        <taxon>Actinomycetota</taxon>
        <taxon>Actinomycetes</taxon>
        <taxon>Streptosporangiales</taxon>
        <taxon>Streptosporangiaceae</taxon>
        <taxon>Nonomuraea</taxon>
    </lineage>
</organism>
<evidence type="ECO:0000256" key="9">
    <source>
        <dbReference type="ARBA" id="ARBA00023012"/>
    </source>
</evidence>
<dbReference type="Pfam" id="PF02518">
    <property type="entry name" value="HATPase_c"/>
    <property type="match status" value="1"/>
</dbReference>
<evidence type="ECO:0000256" key="8">
    <source>
        <dbReference type="ARBA" id="ARBA00022989"/>
    </source>
</evidence>
<keyword evidence="5" id="KW-0808">Transferase</keyword>
<feature type="domain" description="Histidine kinase" evidence="11">
    <location>
        <begin position="46"/>
        <end position="253"/>
    </location>
</feature>
<dbReference type="Gene3D" id="3.30.565.10">
    <property type="entry name" value="Histidine kinase-like ATPase, C-terminal domain"/>
    <property type="match status" value="1"/>
</dbReference>
<dbReference type="SMART" id="SM00388">
    <property type="entry name" value="HisKA"/>
    <property type="match status" value="1"/>
</dbReference>
<dbReference type="PRINTS" id="PR00344">
    <property type="entry name" value="BCTRLSENSOR"/>
</dbReference>
<dbReference type="SUPFAM" id="SSF55874">
    <property type="entry name" value="ATPase domain of HSP90 chaperone/DNA topoisomerase II/histidine kinase"/>
    <property type="match status" value="1"/>
</dbReference>
<evidence type="ECO:0000256" key="10">
    <source>
        <dbReference type="ARBA" id="ARBA00023136"/>
    </source>
</evidence>
<comment type="subcellular location">
    <subcellularLocation>
        <location evidence="2">Cell membrane</location>
    </subcellularLocation>
</comment>
<sequence length="262" mass="27841">MLQRGAIQGRDQMTTACDNGEIATLVARMGHLVERMRTQRRQFITDASHELGTPLAGLRLQLEEAGMHPGQTDLGELVGNALREVDRMQAVLRDLLTLAGLDGASTDSPQVIDVASLVAEQVGRRACAPPIQLELEDGLLVSGVTGDLARLLGNLLDNAERHGESAVRVTAFGESDGVVVTVEDDGPGIPLPQRDRVFDHFARIDTARSREHGGTGLGLPIAQAIAQAHRGTLTVQDSELGGARLVLRLPLPCCGTMAEEAA</sequence>
<gene>
    <name evidence="12" type="ORF">ETD85_05495</name>
</gene>
<evidence type="ECO:0000256" key="3">
    <source>
        <dbReference type="ARBA" id="ARBA00012438"/>
    </source>
</evidence>
<dbReference type="EC" id="2.7.13.3" evidence="3"/>
<dbReference type="Proteomes" id="UP000306628">
    <property type="component" value="Unassembled WGS sequence"/>
</dbReference>
<keyword evidence="10" id="KW-0472">Membrane</keyword>
<keyword evidence="8" id="KW-1133">Transmembrane helix</keyword>
<dbReference type="EMBL" id="VCKX01000010">
    <property type="protein sequence ID" value="TMR38297.1"/>
    <property type="molecule type" value="Genomic_DNA"/>
</dbReference>
<evidence type="ECO:0000256" key="4">
    <source>
        <dbReference type="ARBA" id="ARBA00022553"/>
    </source>
</evidence>
<dbReference type="SUPFAM" id="SSF47384">
    <property type="entry name" value="Homodimeric domain of signal transducing histidine kinase"/>
    <property type="match status" value="1"/>
</dbReference>
<evidence type="ECO:0000313" key="12">
    <source>
        <dbReference type="EMBL" id="TMR38297.1"/>
    </source>
</evidence>
<dbReference type="Gene3D" id="1.10.287.130">
    <property type="match status" value="1"/>
</dbReference>
<dbReference type="InterPro" id="IPR050428">
    <property type="entry name" value="TCS_sensor_his_kinase"/>
</dbReference>
<dbReference type="OrthoDB" id="9786919at2"/>
<comment type="caution">
    <text evidence="12">The sequence shown here is derived from an EMBL/GenBank/DDBJ whole genome shotgun (WGS) entry which is preliminary data.</text>
</comment>
<dbReference type="CDD" id="cd00082">
    <property type="entry name" value="HisKA"/>
    <property type="match status" value="1"/>
</dbReference>
<dbReference type="AlphaFoldDB" id="A0A5S4GZG4"/>
<keyword evidence="13" id="KW-1185">Reference proteome</keyword>
<protein>
    <recommendedName>
        <fullName evidence="3">histidine kinase</fullName>
        <ecNumber evidence="3">2.7.13.3</ecNumber>
    </recommendedName>
</protein>
<evidence type="ECO:0000256" key="6">
    <source>
        <dbReference type="ARBA" id="ARBA00022692"/>
    </source>
</evidence>
<accession>A0A5S4GZG4</accession>
<dbReference type="PANTHER" id="PTHR45436">
    <property type="entry name" value="SENSOR HISTIDINE KINASE YKOH"/>
    <property type="match status" value="1"/>
</dbReference>
<evidence type="ECO:0000256" key="1">
    <source>
        <dbReference type="ARBA" id="ARBA00000085"/>
    </source>
</evidence>
<dbReference type="Pfam" id="PF00512">
    <property type="entry name" value="HisKA"/>
    <property type="match status" value="1"/>
</dbReference>
<dbReference type="SMART" id="SM00387">
    <property type="entry name" value="HATPase_c"/>
    <property type="match status" value="1"/>
</dbReference>
<dbReference type="InterPro" id="IPR005467">
    <property type="entry name" value="His_kinase_dom"/>
</dbReference>
<dbReference type="GO" id="GO:0000155">
    <property type="term" value="F:phosphorelay sensor kinase activity"/>
    <property type="evidence" value="ECO:0007669"/>
    <property type="project" value="InterPro"/>
</dbReference>
<dbReference type="GO" id="GO:0005886">
    <property type="term" value="C:plasma membrane"/>
    <property type="evidence" value="ECO:0007669"/>
    <property type="project" value="UniProtKB-SubCell"/>
</dbReference>
<keyword evidence="6" id="KW-0812">Transmembrane</keyword>
<reference evidence="12 13" key="1">
    <citation type="submission" date="2019-05" db="EMBL/GenBank/DDBJ databases">
        <title>Draft genome sequence of Nonomuraea zeae DSM 100528.</title>
        <authorList>
            <person name="Saricaoglu S."/>
            <person name="Isik K."/>
        </authorList>
    </citation>
    <scope>NUCLEOTIDE SEQUENCE [LARGE SCALE GENOMIC DNA]</scope>
    <source>
        <strain evidence="12 13">DSM 100528</strain>
    </source>
</reference>
<dbReference type="PROSITE" id="PS50109">
    <property type="entry name" value="HIS_KIN"/>
    <property type="match status" value="1"/>
</dbReference>
<dbReference type="InterPro" id="IPR036890">
    <property type="entry name" value="HATPase_C_sf"/>
</dbReference>
<evidence type="ECO:0000256" key="7">
    <source>
        <dbReference type="ARBA" id="ARBA00022777"/>
    </source>
</evidence>
<keyword evidence="7" id="KW-0418">Kinase</keyword>
<keyword evidence="9" id="KW-0902">Two-component regulatory system</keyword>
<evidence type="ECO:0000256" key="5">
    <source>
        <dbReference type="ARBA" id="ARBA00022679"/>
    </source>
</evidence>
<evidence type="ECO:0000313" key="13">
    <source>
        <dbReference type="Proteomes" id="UP000306628"/>
    </source>
</evidence>
<keyword evidence="4" id="KW-0597">Phosphoprotein</keyword>
<dbReference type="InterPro" id="IPR003661">
    <property type="entry name" value="HisK_dim/P_dom"/>
</dbReference>
<dbReference type="PANTHER" id="PTHR45436:SF5">
    <property type="entry name" value="SENSOR HISTIDINE KINASE TRCS"/>
    <property type="match status" value="1"/>
</dbReference>
<dbReference type="InterPro" id="IPR003594">
    <property type="entry name" value="HATPase_dom"/>
</dbReference>
<dbReference type="InterPro" id="IPR036097">
    <property type="entry name" value="HisK_dim/P_sf"/>
</dbReference>
<evidence type="ECO:0000259" key="11">
    <source>
        <dbReference type="PROSITE" id="PS50109"/>
    </source>
</evidence>
<dbReference type="InterPro" id="IPR004358">
    <property type="entry name" value="Sig_transdc_His_kin-like_C"/>
</dbReference>
<name>A0A5S4GZG4_9ACTN</name>
<comment type="catalytic activity">
    <reaction evidence="1">
        <text>ATP + protein L-histidine = ADP + protein N-phospho-L-histidine.</text>
        <dbReference type="EC" id="2.7.13.3"/>
    </reaction>
</comment>
<evidence type="ECO:0000256" key="2">
    <source>
        <dbReference type="ARBA" id="ARBA00004236"/>
    </source>
</evidence>